<feature type="chain" id="PRO_5045442864" evidence="1">
    <location>
        <begin position="21"/>
        <end position="167"/>
    </location>
</feature>
<dbReference type="PANTHER" id="PTHR36302">
    <property type="entry name" value="BLR7088 PROTEIN"/>
    <property type="match status" value="1"/>
</dbReference>
<feature type="signal peptide" evidence="1">
    <location>
        <begin position="1"/>
        <end position="20"/>
    </location>
</feature>
<dbReference type="Pfam" id="PF04314">
    <property type="entry name" value="PCuAC"/>
    <property type="match status" value="1"/>
</dbReference>
<dbReference type="SUPFAM" id="SSF110087">
    <property type="entry name" value="DR1885-like metal-binding protein"/>
    <property type="match status" value="1"/>
</dbReference>
<organism evidence="2 3">
    <name type="scientific">Sneathiella sedimenti</name>
    <dbReference type="NCBI Taxonomy" id="2816034"/>
    <lineage>
        <taxon>Bacteria</taxon>
        <taxon>Pseudomonadati</taxon>
        <taxon>Pseudomonadota</taxon>
        <taxon>Alphaproteobacteria</taxon>
        <taxon>Sneathiellales</taxon>
        <taxon>Sneathiellaceae</taxon>
        <taxon>Sneathiella</taxon>
    </lineage>
</organism>
<protein>
    <submittedName>
        <fullName evidence="2">Copper chaperone PCu(A)C</fullName>
    </submittedName>
</protein>
<reference evidence="2 3" key="1">
    <citation type="submission" date="2021-03" db="EMBL/GenBank/DDBJ databases">
        <title>Sneathiella sp. CAU 1612 isolated from Kang Won-do.</title>
        <authorList>
            <person name="Kim W."/>
        </authorList>
    </citation>
    <scope>NUCLEOTIDE SEQUENCE [LARGE SCALE GENOMIC DNA]</scope>
    <source>
        <strain evidence="2 3">CAU 1612</strain>
    </source>
</reference>
<dbReference type="InterPro" id="IPR007410">
    <property type="entry name" value="LpqE-like"/>
</dbReference>
<keyword evidence="1" id="KW-0732">Signal</keyword>
<dbReference type="Gene3D" id="2.60.40.1890">
    <property type="entry name" value="PCu(A)C copper chaperone"/>
    <property type="match status" value="1"/>
</dbReference>
<dbReference type="PANTHER" id="PTHR36302:SF1">
    <property type="entry name" value="COPPER CHAPERONE PCU(A)C"/>
    <property type="match status" value="1"/>
</dbReference>
<proteinExistence type="predicted"/>
<gene>
    <name evidence="2" type="ORF">J0X12_00435</name>
</gene>
<accession>A0ABS3F0M2</accession>
<dbReference type="Proteomes" id="UP000664761">
    <property type="component" value="Unassembled WGS sequence"/>
</dbReference>
<sequence length="167" mass="18119">MKYLKYLPFVLLVGVLIANAESDLFVSHAAEKNGMAVTEAWSRARPANAAVGGAFMTIHNMESEADSLVAASSPIADRVEVHNSVMKDGVMSMMHMEKLLIPSGEMIALKPGGFHIMLMGLKKPLAKGTEFPVTLKFARAGEITVTVQVKDAGAMDMDMHNQKHKHN</sequence>
<evidence type="ECO:0000256" key="1">
    <source>
        <dbReference type="SAM" id="SignalP"/>
    </source>
</evidence>
<dbReference type="EMBL" id="JAFLNC010000001">
    <property type="protein sequence ID" value="MBO0332058.1"/>
    <property type="molecule type" value="Genomic_DNA"/>
</dbReference>
<dbReference type="RefSeq" id="WP_207040834.1">
    <property type="nucleotide sequence ID" value="NZ_JAFLNC010000001.1"/>
</dbReference>
<evidence type="ECO:0000313" key="2">
    <source>
        <dbReference type="EMBL" id="MBO0332058.1"/>
    </source>
</evidence>
<comment type="caution">
    <text evidence="2">The sequence shown here is derived from an EMBL/GenBank/DDBJ whole genome shotgun (WGS) entry which is preliminary data.</text>
</comment>
<dbReference type="InterPro" id="IPR036182">
    <property type="entry name" value="PCuAC_sf"/>
</dbReference>
<name>A0ABS3F0M2_9PROT</name>
<keyword evidence="3" id="KW-1185">Reference proteome</keyword>
<dbReference type="InterPro" id="IPR058248">
    <property type="entry name" value="Lxx211020-like"/>
</dbReference>
<evidence type="ECO:0000313" key="3">
    <source>
        <dbReference type="Proteomes" id="UP000664761"/>
    </source>
</evidence>